<evidence type="ECO:0000313" key="2">
    <source>
        <dbReference type="Proteomes" id="UP000680038"/>
    </source>
</evidence>
<evidence type="ECO:0000313" key="1">
    <source>
        <dbReference type="EMBL" id="CAG5002494.1"/>
    </source>
</evidence>
<organism evidence="1 2">
    <name type="scientific">Dyadobacter helix</name>
    <dbReference type="NCBI Taxonomy" id="2822344"/>
    <lineage>
        <taxon>Bacteria</taxon>
        <taxon>Pseudomonadati</taxon>
        <taxon>Bacteroidota</taxon>
        <taxon>Cytophagia</taxon>
        <taxon>Cytophagales</taxon>
        <taxon>Spirosomataceae</taxon>
        <taxon>Dyadobacter</taxon>
    </lineage>
</organism>
<dbReference type="EMBL" id="CAJRAF010000002">
    <property type="protein sequence ID" value="CAG5002494.1"/>
    <property type="molecule type" value="Genomic_DNA"/>
</dbReference>
<protein>
    <submittedName>
        <fullName evidence="1">Uncharacterized protein</fullName>
    </submittedName>
</protein>
<gene>
    <name evidence="1" type="ORF">DYBT9275_02905</name>
</gene>
<accession>A0A916JCG6</accession>
<comment type="caution">
    <text evidence="1">The sequence shown here is derived from an EMBL/GenBank/DDBJ whole genome shotgun (WGS) entry which is preliminary data.</text>
</comment>
<name>A0A916JCG6_9BACT</name>
<sequence length="388" mass="45292">MYSRREFVRRHSLKSLGLLLAPFVLPDERKPKTSFRFISPVDGDMLHSGDGIATNGTLKTKVKISAPAHALITVNGRPAVRKGNIFTSELMLDQYKNIIEARNTRTGESKTITIYWLPNLVDRYRLSIDDAIWFLKDIHLHASTYQSLFENPFMGFLKELHDQFGTKVHINIFYETEGFNLSQMTDKFRNEWIANASWLRLSFHAKAEFPDNPYRNAGYHQVKQECEQVISQIRRFAGAELDGPVTTLHWGEVPVEVSRALRDAGYKGQLCDFNVDDDLPPCSYYLSVEQRRHMNKRFVWRDNQEDIIFIKSSVIIDTMKIEGIVPHLERYGRESRRQPYTDLLVHEQYFYPYYRAYQPNYRDKVLKAVTWAHDNGYRPAFLSDCIFG</sequence>
<dbReference type="AlphaFoldDB" id="A0A916JCG6"/>
<reference evidence="1" key="1">
    <citation type="submission" date="2021-04" db="EMBL/GenBank/DDBJ databases">
        <authorList>
            <person name="Rodrigo-Torres L."/>
            <person name="Arahal R. D."/>
            <person name="Lucena T."/>
        </authorList>
    </citation>
    <scope>NUCLEOTIDE SEQUENCE</scope>
    <source>
        <strain evidence="1">CECT 9275</strain>
    </source>
</reference>
<keyword evidence="2" id="KW-1185">Reference proteome</keyword>
<proteinExistence type="predicted"/>
<dbReference type="Proteomes" id="UP000680038">
    <property type="component" value="Unassembled WGS sequence"/>
</dbReference>
<dbReference type="RefSeq" id="WP_229252768.1">
    <property type="nucleotide sequence ID" value="NZ_CAJRAF010000002.1"/>
</dbReference>